<protein>
    <recommendedName>
        <fullName evidence="4">Myosin motor domain-containing protein</fullName>
    </recommendedName>
</protein>
<dbReference type="GO" id="GO:0005524">
    <property type="term" value="F:ATP binding"/>
    <property type="evidence" value="ECO:0007669"/>
    <property type="project" value="InterPro"/>
</dbReference>
<dbReference type="InterPro" id="IPR001609">
    <property type="entry name" value="Myosin_head_motor_dom-like"/>
</dbReference>
<dbReference type="GO" id="GO:0016459">
    <property type="term" value="C:myosin complex"/>
    <property type="evidence" value="ECO:0007669"/>
    <property type="project" value="UniProtKB-KW"/>
</dbReference>
<dbReference type="SUPFAM" id="SSF52540">
    <property type="entry name" value="P-loop containing nucleoside triphosphate hydrolases"/>
    <property type="match status" value="1"/>
</dbReference>
<reference evidence="5 6" key="1">
    <citation type="journal article" date="2016" name="Mol. Biol. Evol.">
        <title>Comparative Genomics of Early-Diverging Mushroom-Forming Fungi Provides Insights into the Origins of Lignocellulose Decay Capabilities.</title>
        <authorList>
            <person name="Nagy L.G."/>
            <person name="Riley R."/>
            <person name="Tritt A."/>
            <person name="Adam C."/>
            <person name="Daum C."/>
            <person name="Floudas D."/>
            <person name="Sun H."/>
            <person name="Yadav J.S."/>
            <person name="Pangilinan J."/>
            <person name="Larsson K.H."/>
            <person name="Matsuura K."/>
            <person name="Barry K."/>
            <person name="Labutti K."/>
            <person name="Kuo R."/>
            <person name="Ohm R.A."/>
            <person name="Bhattacharya S.S."/>
            <person name="Shirouzu T."/>
            <person name="Yoshinaga Y."/>
            <person name="Martin F.M."/>
            <person name="Grigoriev I.V."/>
            <person name="Hibbett D.S."/>
        </authorList>
    </citation>
    <scope>NUCLEOTIDE SEQUENCE [LARGE SCALE GENOMIC DNA]</scope>
    <source>
        <strain evidence="5 6">HHB12029</strain>
    </source>
</reference>
<evidence type="ECO:0000313" key="5">
    <source>
        <dbReference type="EMBL" id="KZW00131.1"/>
    </source>
</evidence>
<proteinExistence type="inferred from homology"/>
<keyword evidence="2" id="KW-0505">Motor protein</keyword>
<dbReference type="InterPro" id="IPR027417">
    <property type="entry name" value="P-loop_NTPase"/>
</dbReference>
<keyword evidence="6" id="KW-1185">Reference proteome</keyword>
<organism evidence="5 6">
    <name type="scientific">Exidia glandulosa HHB12029</name>
    <dbReference type="NCBI Taxonomy" id="1314781"/>
    <lineage>
        <taxon>Eukaryota</taxon>
        <taxon>Fungi</taxon>
        <taxon>Dikarya</taxon>
        <taxon>Basidiomycota</taxon>
        <taxon>Agaricomycotina</taxon>
        <taxon>Agaricomycetes</taxon>
        <taxon>Auriculariales</taxon>
        <taxon>Exidiaceae</taxon>
        <taxon>Exidia</taxon>
    </lineage>
</organism>
<dbReference type="Gene3D" id="3.40.850.10">
    <property type="entry name" value="Kinesin motor domain"/>
    <property type="match status" value="1"/>
</dbReference>
<dbReference type="OrthoDB" id="370884at2759"/>
<dbReference type="GO" id="GO:0003779">
    <property type="term" value="F:actin binding"/>
    <property type="evidence" value="ECO:0007669"/>
    <property type="project" value="UniProtKB-KW"/>
</dbReference>
<comment type="caution">
    <text evidence="3">Lacks conserved residue(s) required for the propagation of feature annotation.</text>
</comment>
<evidence type="ECO:0000256" key="2">
    <source>
        <dbReference type="ARBA" id="ARBA00023175"/>
    </source>
</evidence>
<sequence length="95" mass="10216">MKYLANLNYSVVHSASTPTSSSGLSSHSNLDARVAELVKALHVVLNSFGAAKTFASPSASRHGCWTELHFNDRGRIFGAQPLTSGLDKSRLVMLQ</sequence>
<dbReference type="STRING" id="1314781.A0A165N2W4"/>
<feature type="domain" description="Myosin motor" evidence="4">
    <location>
        <begin position="1"/>
        <end position="95"/>
    </location>
</feature>
<dbReference type="PROSITE" id="PS51456">
    <property type="entry name" value="MYOSIN_MOTOR"/>
    <property type="match status" value="1"/>
</dbReference>
<evidence type="ECO:0000256" key="3">
    <source>
        <dbReference type="PROSITE-ProRule" id="PRU00782"/>
    </source>
</evidence>
<dbReference type="GO" id="GO:0003774">
    <property type="term" value="F:cytoskeletal motor activity"/>
    <property type="evidence" value="ECO:0007669"/>
    <property type="project" value="InterPro"/>
</dbReference>
<name>A0A165N2W4_EXIGL</name>
<dbReference type="InterPro" id="IPR036961">
    <property type="entry name" value="Kinesin_motor_dom_sf"/>
</dbReference>
<dbReference type="AlphaFoldDB" id="A0A165N2W4"/>
<dbReference type="Proteomes" id="UP000077266">
    <property type="component" value="Unassembled WGS sequence"/>
</dbReference>
<evidence type="ECO:0000259" key="4">
    <source>
        <dbReference type="PROSITE" id="PS51456"/>
    </source>
</evidence>
<comment type="similarity">
    <text evidence="3">Belongs to the TRAFAC class myosin-kinesin ATPase superfamily. Myosin family.</text>
</comment>
<gene>
    <name evidence="5" type="ORF">EXIGLDRAFT_761994</name>
</gene>
<dbReference type="InParanoid" id="A0A165N2W4"/>
<keyword evidence="3" id="KW-0009">Actin-binding</keyword>
<evidence type="ECO:0000256" key="1">
    <source>
        <dbReference type="ARBA" id="ARBA00023123"/>
    </source>
</evidence>
<keyword evidence="1 3" id="KW-0518">Myosin</keyword>
<accession>A0A165N2W4</accession>
<dbReference type="EMBL" id="KV425903">
    <property type="protein sequence ID" value="KZW00131.1"/>
    <property type="molecule type" value="Genomic_DNA"/>
</dbReference>
<evidence type="ECO:0000313" key="6">
    <source>
        <dbReference type="Proteomes" id="UP000077266"/>
    </source>
</evidence>